<evidence type="ECO:0000256" key="1">
    <source>
        <dbReference type="SAM" id="Phobius"/>
    </source>
</evidence>
<dbReference type="RefSeq" id="WP_151469889.1">
    <property type="nucleotide sequence ID" value="NZ_WBKG01000011.1"/>
</dbReference>
<dbReference type="AlphaFoldDB" id="A0A7J5DGV7"/>
<accession>A0A7J5DGV7</accession>
<name>A0A7J5DGV7_9ACTN</name>
<keyword evidence="3" id="KW-1185">Reference proteome</keyword>
<evidence type="ECO:0000313" key="2">
    <source>
        <dbReference type="EMBL" id="KAB1987820.1"/>
    </source>
</evidence>
<sequence length="107" mass="11542">MHWYFVGAAVLIVVAQAGFGTAAVTRCWIPPWVRPRVVRPKLWGWGGLTGAVGWSLFMFLGPLRGPDAALMPYALGGMALFIAGLVVQMTGQRPGRRPMVPPAPEGR</sequence>
<feature type="transmembrane region" description="Helical" evidence="1">
    <location>
        <begin position="70"/>
        <end position="91"/>
    </location>
</feature>
<feature type="transmembrane region" description="Helical" evidence="1">
    <location>
        <begin position="43"/>
        <end position="63"/>
    </location>
</feature>
<gene>
    <name evidence="2" type="ORF">F8144_15365</name>
</gene>
<dbReference type="Proteomes" id="UP000442990">
    <property type="component" value="Unassembled WGS sequence"/>
</dbReference>
<dbReference type="EMBL" id="WBKG01000011">
    <property type="protein sequence ID" value="KAB1987820.1"/>
    <property type="molecule type" value="Genomic_DNA"/>
</dbReference>
<reference evidence="2 3" key="1">
    <citation type="submission" date="2019-09" db="EMBL/GenBank/DDBJ databases">
        <title>Isolation and identification of active actinomycetes.</title>
        <authorList>
            <person name="Yu Z."/>
            <person name="Han C."/>
            <person name="Yu B."/>
        </authorList>
    </citation>
    <scope>NUCLEOTIDE SEQUENCE [LARGE SCALE GENOMIC DNA]</scope>
    <source>
        <strain evidence="2 3">NEAU-H2</strain>
    </source>
</reference>
<keyword evidence="1" id="KW-1133">Transmembrane helix</keyword>
<protein>
    <submittedName>
        <fullName evidence="2">Uncharacterized protein</fullName>
    </submittedName>
</protein>
<organism evidence="2 3">
    <name type="scientific">Streptomyces triticiradicis</name>
    <dbReference type="NCBI Taxonomy" id="2651189"/>
    <lineage>
        <taxon>Bacteria</taxon>
        <taxon>Bacillati</taxon>
        <taxon>Actinomycetota</taxon>
        <taxon>Actinomycetes</taxon>
        <taxon>Kitasatosporales</taxon>
        <taxon>Streptomycetaceae</taxon>
        <taxon>Streptomyces</taxon>
    </lineage>
</organism>
<comment type="caution">
    <text evidence="2">The sequence shown here is derived from an EMBL/GenBank/DDBJ whole genome shotgun (WGS) entry which is preliminary data.</text>
</comment>
<proteinExistence type="predicted"/>
<evidence type="ECO:0000313" key="3">
    <source>
        <dbReference type="Proteomes" id="UP000442990"/>
    </source>
</evidence>
<keyword evidence="1" id="KW-0472">Membrane</keyword>
<keyword evidence="1" id="KW-0812">Transmembrane</keyword>